<feature type="region of interest" description="Disordered" evidence="10">
    <location>
        <begin position="195"/>
        <end position="423"/>
    </location>
</feature>
<feature type="compositionally biased region" description="Low complexity" evidence="10">
    <location>
        <begin position="195"/>
        <end position="208"/>
    </location>
</feature>
<dbReference type="SUPFAM" id="SSF50729">
    <property type="entry name" value="PH domain-like"/>
    <property type="match status" value="1"/>
</dbReference>
<dbReference type="EMBL" id="OC918393">
    <property type="protein sequence ID" value="CAD7649306.1"/>
    <property type="molecule type" value="Genomic_DNA"/>
</dbReference>
<comment type="similarity">
    <text evidence="3">Belongs to the Ena/VASP family.</text>
</comment>
<dbReference type="CDD" id="cd01207">
    <property type="entry name" value="EVH1_Ena_VASP-like"/>
    <property type="match status" value="1"/>
</dbReference>
<dbReference type="Proteomes" id="UP000728032">
    <property type="component" value="Unassembled WGS sequence"/>
</dbReference>
<dbReference type="SMART" id="SM00461">
    <property type="entry name" value="WH1"/>
    <property type="match status" value="1"/>
</dbReference>
<evidence type="ECO:0000256" key="4">
    <source>
        <dbReference type="ARBA" id="ARBA00022490"/>
    </source>
</evidence>
<evidence type="ECO:0000256" key="9">
    <source>
        <dbReference type="ARBA" id="ARBA00023273"/>
    </source>
</evidence>
<dbReference type="OrthoDB" id="31170at2759"/>
<protein>
    <recommendedName>
        <fullName evidence="11">WH1 domain-containing protein</fullName>
    </recommendedName>
</protein>
<feature type="compositionally biased region" description="Basic and acidic residues" evidence="10">
    <location>
        <begin position="384"/>
        <end position="394"/>
    </location>
</feature>
<evidence type="ECO:0000256" key="1">
    <source>
        <dbReference type="ARBA" id="ARBA00004245"/>
    </source>
</evidence>
<reference evidence="12" key="1">
    <citation type="submission" date="2020-11" db="EMBL/GenBank/DDBJ databases">
        <authorList>
            <person name="Tran Van P."/>
        </authorList>
    </citation>
    <scope>NUCLEOTIDE SEQUENCE</scope>
</reference>
<evidence type="ECO:0000256" key="5">
    <source>
        <dbReference type="ARBA" id="ARBA00022553"/>
    </source>
</evidence>
<dbReference type="InterPro" id="IPR038023">
    <property type="entry name" value="VASP_sf"/>
</dbReference>
<comment type="subcellular location">
    <subcellularLocation>
        <location evidence="2">Cell projection</location>
        <location evidence="2">Lamellipodium</location>
    </subcellularLocation>
    <subcellularLocation>
        <location evidence="1">Cytoplasm</location>
        <location evidence="1">Cytoskeleton</location>
    </subcellularLocation>
</comment>
<evidence type="ECO:0000256" key="6">
    <source>
        <dbReference type="ARBA" id="ARBA00023036"/>
    </source>
</evidence>
<dbReference type="PROSITE" id="PS50229">
    <property type="entry name" value="WH1"/>
    <property type="match status" value="1"/>
</dbReference>
<dbReference type="InterPro" id="IPR000697">
    <property type="entry name" value="WH1/EVH1_dom"/>
</dbReference>
<dbReference type="InterPro" id="IPR011993">
    <property type="entry name" value="PH-like_dom_sf"/>
</dbReference>
<dbReference type="InterPro" id="IPR014885">
    <property type="entry name" value="VASP_tetra"/>
</dbReference>
<evidence type="ECO:0000256" key="10">
    <source>
        <dbReference type="SAM" id="MobiDB-lite"/>
    </source>
</evidence>
<evidence type="ECO:0000313" key="12">
    <source>
        <dbReference type="EMBL" id="CAD7649306.1"/>
    </source>
</evidence>
<feature type="domain" description="WH1" evidence="11">
    <location>
        <begin position="1"/>
        <end position="112"/>
    </location>
</feature>
<feature type="compositionally biased region" description="Pro residues" evidence="10">
    <location>
        <begin position="249"/>
        <end position="281"/>
    </location>
</feature>
<name>A0A7R9QKK8_9ACAR</name>
<feature type="compositionally biased region" description="Polar residues" evidence="10">
    <location>
        <begin position="365"/>
        <end position="383"/>
    </location>
</feature>
<dbReference type="Gene3D" id="2.30.29.30">
    <property type="entry name" value="Pleckstrin-homology domain (PH domain)/Phosphotyrosine-binding domain (PTB)"/>
    <property type="match status" value="1"/>
</dbReference>
<proteinExistence type="inferred from homology"/>
<feature type="compositionally biased region" description="Polar residues" evidence="10">
    <location>
        <begin position="230"/>
        <end position="239"/>
    </location>
</feature>
<dbReference type="Pfam" id="PF00568">
    <property type="entry name" value="WH1"/>
    <property type="match status" value="1"/>
</dbReference>
<keyword evidence="13" id="KW-1185">Reference proteome</keyword>
<gene>
    <name evidence="12" type="ORF">ONB1V03_LOCUS7219</name>
</gene>
<dbReference type="EMBL" id="CAJPVJ010003568">
    <property type="protein sequence ID" value="CAG2167722.1"/>
    <property type="molecule type" value="Genomic_DNA"/>
</dbReference>
<evidence type="ECO:0000256" key="7">
    <source>
        <dbReference type="ARBA" id="ARBA00023203"/>
    </source>
</evidence>
<keyword evidence="7" id="KW-0009">Actin-binding</keyword>
<dbReference type="FunFam" id="2.30.29.30:FF:000047">
    <property type="entry name" value="vasodilator-stimulated phosphoprotein isoform X2"/>
    <property type="match status" value="1"/>
</dbReference>
<dbReference type="PANTHER" id="PTHR11202:SF22">
    <property type="entry name" value="PROTEIN ENABLED"/>
    <property type="match status" value="1"/>
</dbReference>
<keyword evidence="9" id="KW-0966">Cell projection</keyword>
<keyword evidence="8" id="KW-0206">Cytoskeleton</keyword>
<keyword evidence="5" id="KW-0597">Phosphoprotein</keyword>
<evidence type="ECO:0000313" key="13">
    <source>
        <dbReference type="Proteomes" id="UP000728032"/>
    </source>
</evidence>
<evidence type="ECO:0000259" key="11">
    <source>
        <dbReference type="PROSITE" id="PS50229"/>
    </source>
</evidence>
<evidence type="ECO:0000256" key="3">
    <source>
        <dbReference type="ARBA" id="ARBA00009785"/>
    </source>
</evidence>
<sequence length="466" mass="51153">MSCETSISSARASVMLYDDNSKKWLPSGSSSGLSRVHIYQHIQNNTFRVVGRKLQDHEVVINCAILKGLKYNQATPTFHQWRDNRQVYGLNFSSKEEADAFALTMIKVLDVLNQNITNNMITTKISANPTQQPLYGHIGAPEDYGIGGGPPPQPQQWTQNQVNDINEWKQQQMIQEMNHMNHVVNHNHILSPPIQQQMSQQMPPQIQSAVPQSIPQQPTYGTHNTHHRNPSATNNPAMVQQTQQIPQMSPQPPLQTTGAPPPPPPPPPPPGPLSGPPPAPQMPAVNRSAPPPPINANNINGSTPQSGPVNLATALASAKLKRTSSSATRDEVMGSSGDASARTPAPNNLMDEMAKTLARRRAQAEGSQNSGSDQCDGSTPANDHSSRKHWDGRHTNGSNSPSKDNNSDSMHRIRTGSLDSEPVKLNGIEGLDVEKFKNEILGEIRKEFNKMKLEIIDAIRMELNRR</sequence>
<dbReference type="GO" id="GO:0005856">
    <property type="term" value="C:cytoskeleton"/>
    <property type="evidence" value="ECO:0007669"/>
    <property type="project" value="UniProtKB-SubCell"/>
</dbReference>
<dbReference type="Pfam" id="PF08776">
    <property type="entry name" value="VASP_tetra"/>
    <property type="match status" value="1"/>
</dbReference>
<accession>A0A7R9QKK8</accession>
<evidence type="ECO:0000256" key="8">
    <source>
        <dbReference type="ARBA" id="ARBA00023212"/>
    </source>
</evidence>
<evidence type="ECO:0000256" key="2">
    <source>
        <dbReference type="ARBA" id="ARBA00004510"/>
    </source>
</evidence>
<dbReference type="Gene3D" id="1.20.5.1160">
    <property type="entry name" value="Vasodilator-stimulated phosphoprotein"/>
    <property type="match status" value="1"/>
</dbReference>
<dbReference type="GO" id="GO:0003779">
    <property type="term" value="F:actin binding"/>
    <property type="evidence" value="ECO:0007669"/>
    <property type="project" value="UniProtKB-KW"/>
</dbReference>
<dbReference type="PANTHER" id="PTHR11202">
    <property type="entry name" value="SPROUTY-RELATED, EVH1 DOMAIN-CONTAINING PROTEIN FAMILY MEMBER"/>
    <property type="match status" value="1"/>
</dbReference>
<feature type="compositionally biased region" description="Polar residues" evidence="10">
    <location>
        <begin position="209"/>
        <end position="223"/>
    </location>
</feature>
<keyword evidence="4" id="KW-0963">Cytoplasm</keyword>
<dbReference type="GO" id="GO:0030027">
    <property type="term" value="C:lamellipodium"/>
    <property type="evidence" value="ECO:0007669"/>
    <property type="project" value="UniProtKB-SubCell"/>
</dbReference>
<keyword evidence="6" id="KW-0729">SH3-binding</keyword>
<dbReference type="GO" id="GO:0030054">
    <property type="term" value="C:cell junction"/>
    <property type="evidence" value="ECO:0007669"/>
    <property type="project" value="UniProtKB-ARBA"/>
</dbReference>
<dbReference type="GO" id="GO:0005829">
    <property type="term" value="C:cytosol"/>
    <property type="evidence" value="ECO:0007669"/>
    <property type="project" value="UniProtKB-ARBA"/>
</dbReference>
<dbReference type="SUPFAM" id="SSF118370">
    <property type="entry name" value="Vasodilator-stimulated phosphoprotein, VASP, tetramerisation domain"/>
    <property type="match status" value="1"/>
</dbReference>
<dbReference type="AlphaFoldDB" id="A0A7R9QKK8"/>
<dbReference type="GO" id="GO:0017124">
    <property type="term" value="F:SH3 domain binding"/>
    <property type="evidence" value="ECO:0007669"/>
    <property type="project" value="UniProtKB-KW"/>
</dbReference>
<organism evidence="12">
    <name type="scientific">Oppiella nova</name>
    <dbReference type="NCBI Taxonomy" id="334625"/>
    <lineage>
        <taxon>Eukaryota</taxon>
        <taxon>Metazoa</taxon>
        <taxon>Ecdysozoa</taxon>
        <taxon>Arthropoda</taxon>
        <taxon>Chelicerata</taxon>
        <taxon>Arachnida</taxon>
        <taxon>Acari</taxon>
        <taxon>Acariformes</taxon>
        <taxon>Sarcoptiformes</taxon>
        <taxon>Oribatida</taxon>
        <taxon>Brachypylina</taxon>
        <taxon>Oppioidea</taxon>
        <taxon>Oppiidae</taxon>
        <taxon>Oppiella</taxon>
    </lineage>
</organism>